<keyword evidence="3" id="KW-1185">Reference proteome</keyword>
<dbReference type="InterPro" id="IPR001279">
    <property type="entry name" value="Metallo-B-lactamas"/>
</dbReference>
<evidence type="ECO:0000313" key="3">
    <source>
        <dbReference type="Proteomes" id="UP000295371"/>
    </source>
</evidence>
<accession>A0A4R7JAF0</accession>
<dbReference type="OrthoDB" id="2273115at2"/>
<dbReference type="AlphaFoldDB" id="A0A4R7JAF0"/>
<evidence type="ECO:0000313" key="2">
    <source>
        <dbReference type="EMBL" id="TDT33896.1"/>
    </source>
</evidence>
<dbReference type="SUPFAM" id="SSF56281">
    <property type="entry name" value="Metallo-hydrolase/oxidoreductase"/>
    <property type="match status" value="1"/>
</dbReference>
<dbReference type="GO" id="GO:0016787">
    <property type="term" value="F:hydrolase activity"/>
    <property type="evidence" value="ECO:0007669"/>
    <property type="project" value="UniProtKB-KW"/>
</dbReference>
<name>A0A4R7JAF0_9ACTN</name>
<dbReference type="PANTHER" id="PTHR42951">
    <property type="entry name" value="METALLO-BETA-LACTAMASE DOMAIN-CONTAINING"/>
    <property type="match status" value="1"/>
</dbReference>
<keyword evidence="2" id="KW-0378">Hydrolase</keyword>
<evidence type="ECO:0000259" key="1">
    <source>
        <dbReference type="SMART" id="SM00849"/>
    </source>
</evidence>
<gene>
    <name evidence="2" type="ORF">CLV29_1531</name>
</gene>
<sequence length="305" mass="32665">MPEPSSPDPSAANPPPTHLQWQERAPGILVAVAEPDTVNLVLVLPGQDSVTDTTPGALLIDTGSTPEQGRQVRADVVALTGADPAHVVITHGHRDHWFGLAAFEQIPSHGHASLRERLATEELHADRQTLGLRAADVVLPTQLMYLARGLDLGGRRVEIVHLGPGHTDGDLIVVVPDANTLIAGDLLESSDLPQVGPDTDLTSWPTTLDGVIGVLDADSLVIPGHGPPMTRDDALRQRAELAAVVGEARALIERGVSETEALSEGNWPWPLELMEAPISHAYAELRARGLVPRAQLPIVIERRRR</sequence>
<dbReference type="InterPro" id="IPR036866">
    <property type="entry name" value="RibonucZ/Hydroxyglut_hydro"/>
</dbReference>
<comment type="caution">
    <text evidence="2">The sequence shown here is derived from an EMBL/GenBank/DDBJ whole genome shotgun (WGS) entry which is preliminary data.</text>
</comment>
<feature type="domain" description="Metallo-beta-lactamase" evidence="1">
    <location>
        <begin position="37"/>
        <end position="225"/>
    </location>
</feature>
<dbReference type="EMBL" id="SOAW01000001">
    <property type="protein sequence ID" value="TDT33896.1"/>
    <property type="molecule type" value="Genomic_DNA"/>
</dbReference>
<dbReference type="Proteomes" id="UP000295371">
    <property type="component" value="Unassembled WGS sequence"/>
</dbReference>
<dbReference type="SMART" id="SM00849">
    <property type="entry name" value="Lactamase_B"/>
    <property type="match status" value="1"/>
</dbReference>
<reference evidence="2 3" key="1">
    <citation type="submission" date="2019-03" db="EMBL/GenBank/DDBJ databases">
        <title>Genomic Encyclopedia of Archaeal and Bacterial Type Strains, Phase II (KMG-II): from individual species to whole genera.</title>
        <authorList>
            <person name="Goeker M."/>
        </authorList>
    </citation>
    <scope>NUCLEOTIDE SEQUENCE [LARGE SCALE GENOMIC DNA]</scope>
    <source>
        <strain evidence="2 3">DSM 24323</strain>
    </source>
</reference>
<dbReference type="RefSeq" id="WP_133754337.1">
    <property type="nucleotide sequence ID" value="NZ_CP171129.1"/>
</dbReference>
<organism evidence="2 3">
    <name type="scientific">Naumannella halotolerans</name>
    <dbReference type="NCBI Taxonomy" id="993414"/>
    <lineage>
        <taxon>Bacteria</taxon>
        <taxon>Bacillati</taxon>
        <taxon>Actinomycetota</taxon>
        <taxon>Actinomycetes</taxon>
        <taxon>Propionibacteriales</taxon>
        <taxon>Propionibacteriaceae</taxon>
        <taxon>Naumannella</taxon>
    </lineage>
</organism>
<protein>
    <submittedName>
        <fullName evidence="2">Glyoxylase-like metal-dependent hydrolase (Beta-lactamase superfamily II)</fullName>
    </submittedName>
</protein>
<dbReference type="CDD" id="cd16282">
    <property type="entry name" value="metallo-hydrolase-like_MBL-fold"/>
    <property type="match status" value="1"/>
</dbReference>
<dbReference type="Gene3D" id="3.60.15.10">
    <property type="entry name" value="Ribonuclease Z/Hydroxyacylglutathione hydrolase-like"/>
    <property type="match status" value="1"/>
</dbReference>
<dbReference type="Pfam" id="PF00753">
    <property type="entry name" value="Lactamase_B"/>
    <property type="match status" value="1"/>
</dbReference>
<dbReference type="InterPro" id="IPR050855">
    <property type="entry name" value="NDM-1-like"/>
</dbReference>
<dbReference type="PANTHER" id="PTHR42951:SF4">
    <property type="entry name" value="ACYL-COENZYME A THIOESTERASE MBLAC2"/>
    <property type="match status" value="1"/>
</dbReference>
<proteinExistence type="predicted"/>